<dbReference type="GO" id="GO:0045862">
    <property type="term" value="P:positive regulation of proteolysis"/>
    <property type="evidence" value="ECO:0007669"/>
    <property type="project" value="TreeGrafter"/>
</dbReference>
<dbReference type="OrthoDB" id="629492at2759"/>
<dbReference type="GO" id="GO:0061630">
    <property type="term" value="F:ubiquitin protein ligase activity"/>
    <property type="evidence" value="ECO:0007669"/>
    <property type="project" value="UniProtKB-EC"/>
</dbReference>
<keyword evidence="4" id="KW-0677">Repeat</keyword>
<keyword evidence="5" id="KW-0833">Ubl conjugation pathway</keyword>
<evidence type="ECO:0000259" key="10">
    <source>
        <dbReference type="PROSITE" id="PS51698"/>
    </source>
</evidence>
<keyword evidence="6 9" id="KW-0802">TPR repeat</keyword>
<dbReference type="SUPFAM" id="SSF57850">
    <property type="entry name" value="RING/U-box"/>
    <property type="match status" value="1"/>
</dbReference>
<dbReference type="SMART" id="SM00028">
    <property type="entry name" value="TPR"/>
    <property type="match status" value="2"/>
</dbReference>
<evidence type="ECO:0000256" key="2">
    <source>
        <dbReference type="ARBA" id="ARBA00012483"/>
    </source>
</evidence>
<dbReference type="GO" id="GO:0005737">
    <property type="term" value="C:cytoplasm"/>
    <property type="evidence" value="ECO:0007669"/>
    <property type="project" value="TreeGrafter"/>
</dbReference>
<evidence type="ECO:0000256" key="3">
    <source>
        <dbReference type="ARBA" id="ARBA00022679"/>
    </source>
</evidence>
<keyword evidence="12" id="KW-1185">Reference proteome</keyword>
<protein>
    <recommendedName>
        <fullName evidence="7">E3 ubiquitin-protein ligase CHIP</fullName>
        <ecNumber evidence="2">2.3.2.27</ecNumber>
    </recommendedName>
    <alternativeName>
        <fullName evidence="8">RING-type E3 ubiquitin transferase CHIP</fullName>
    </alternativeName>
</protein>
<dbReference type="AlphaFoldDB" id="A0A139AQH5"/>
<evidence type="ECO:0000256" key="6">
    <source>
        <dbReference type="ARBA" id="ARBA00022803"/>
    </source>
</evidence>
<organism evidence="11 12">
    <name type="scientific">Gonapodya prolifera (strain JEL478)</name>
    <name type="common">Monoblepharis prolifera</name>
    <dbReference type="NCBI Taxonomy" id="1344416"/>
    <lineage>
        <taxon>Eukaryota</taxon>
        <taxon>Fungi</taxon>
        <taxon>Fungi incertae sedis</taxon>
        <taxon>Chytridiomycota</taxon>
        <taxon>Chytridiomycota incertae sedis</taxon>
        <taxon>Monoblepharidomycetes</taxon>
        <taxon>Monoblepharidales</taxon>
        <taxon>Gonapodyaceae</taxon>
        <taxon>Gonapodya</taxon>
    </lineage>
</organism>
<accession>A0A139AQH5</accession>
<feature type="repeat" description="TPR" evidence="9">
    <location>
        <begin position="8"/>
        <end position="41"/>
    </location>
</feature>
<dbReference type="Pfam" id="PF04564">
    <property type="entry name" value="U-box"/>
    <property type="match status" value="1"/>
</dbReference>
<evidence type="ECO:0000313" key="12">
    <source>
        <dbReference type="Proteomes" id="UP000070544"/>
    </source>
</evidence>
<dbReference type="GO" id="GO:0043161">
    <property type="term" value="P:proteasome-mediated ubiquitin-dependent protein catabolic process"/>
    <property type="evidence" value="ECO:0007669"/>
    <property type="project" value="TreeGrafter"/>
</dbReference>
<dbReference type="InterPro" id="IPR041312">
    <property type="entry name" value="CHIP_TPR_N"/>
</dbReference>
<dbReference type="InterPro" id="IPR013083">
    <property type="entry name" value="Znf_RING/FYVE/PHD"/>
</dbReference>
<dbReference type="GO" id="GO:0051087">
    <property type="term" value="F:protein-folding chaperone binding"/>
    <property type="evidence" value="ECO:0007669"/>
    <property type="project" value="TreeGrafter"/>
</dbReference>
<proteinExistence type="predicted"/>
<evidence type="ECO:0000256" key="4">
    <source>
        <dbReference type="ARBA" id="ARBA00022737"/>
    </source>
</evidence>
<dbReference type="Gene3D" id="1.25.40.10">
    <property type="entry name" value="Tetratricopeptide repeat domain"/>
    <property type="match status" value="1"/>
</dbReference>
<dbReference type="PANTHER" id="PTHR46803:SF2">
    <property type="entry name" value="E3 UBIQUITIN-PROTEIN LIGASE CHIP"/>
    <property type="match status" value="1"/>
</dbReference>
<name>A0A139AQH5_GONPJ</name>
<sequence>MSSAASSAESHKAAGNAAFARGEFETAIAEYTTAIIQNPTVSTYYTNRALCYKRLEQWDKVVIDCRKALELDEHAVKGHYFLGQALSESDTSLEEPVRTPSPQSSRAHVAPNFSIHTTAISHLRKAYDLSIKDAKPTTFTTEIGKALMKARRKKWELEERHRRSSSDQLHQYLTRLINEDRERRVGAILTATDELNSHHSTRQTDRDVDSAISDIHSRQDGYLVDLEHLFVRAEHAMQTSADLPAAGGQGKAAAREIPEYFTGKLRWELMLDPVVTHTGISYDRTEILDHLKRNGPFDPISRRPLQEKDLVPNLALREAIEDWLNRNGWSIEDSMLQ</sequence>
<dbReference type="PROSITE" id="PS50005">
    <property type="entry name" value="TPR"/>
    <property type="match status" value="1"/>
</dbReference>
<dbReference type="SUPFAM" id="SSF48452">
    <property type="entry name" value="TPR-like"/>
    <property type="match status" value="1"/>
</dbReference>
<evidence type="ECO:0000256" key="7">
    <source>
        <dbReference type="ARBA" id="ARBA00044534"/>
    </source>
</evidence>
<dbReference type="Pfam" id="PF18391">
    <property type="entry name" value="CHIP_TPR_N"/>
    <property type="match status" value="1"/>
</dbReference>
<evidence type="ECO:0000256" key="1">
    <source>
        <dbReference type="ARBA" id="ARBA00000900"/>
    </source>
</evidence>
<keyword evidence="3" id="KW-0808">Transferase</keyword>
<evidence type="ECO:0000256" key="9">
    <source>
        <dbReference type="PROSITE-ProRule" id="PRU00339"/>
    </source>
</evidence>
<dbReference type="PANTHER" id="PTHR46803">
    <property type="entry name" value="E3 UBIQUITIN-PROTEIN LIGASE CHIP"/>
    <property type="match status" value="1"/>
</dbReference>
<dbReference type="PROSITE" id="PS51698">
    <property type="entry name" value="U_BOX"/>
    <property type="match status" value="1"/>
</dbReference>
<dbReference type="GO" id="GO:0006515">
    <property type="term" value="P:protein quality control for misfolded or incompletely synthesized proteins"/>
    <property type="evidence" value="ECO:0007669"/>
    <property type="project" value="TreeGrafter"/>
</dbReference>
<evidence type="ECO:0000256" key="8">
    <source>
        <dbReference type="ARBA" id="ARBA00044543"/>
    </source>
</evidence>
<dbReference type="GO" id="GO:0000209">
    <property type="term" value="P:protein polyubiquitination"/>
    <property type="evidence" value="ECO:0007669"/>
    <property type="project" value="TreeGrafter"/>
</dbReference>
<dbReference type="InterPro" id="IPR045202">
    <property type="entry name" value="CHIP_RING-Ubox"/>
</dbReference>
<dbReference type="EMBL" id="KQ965740">
    <property type="protein sequence ID" value="KXS19007.1"/>
    <property type="molecule type" value="Genomic_DNA"/>
</dbReference>
<gene>
    <name evidence="11" type="ORF">M427DRAFT_29438</name>
</gene>
<evidence type="ECO:0000313" key="11">
    <source>
        <dbReference type="EMBL" id="KXS19007.1"/>
    </source>
</evidence>
<feature type="domain" description="U-box" evidence="10">
    <location>
        <begin position="256"/>
        <end position="330"/>
    </location>
</feature>
<dbReference type="SMART" id="SM00504">
    <property type="entry name" value="Ubox"/>
    <property type="match status" value="1"/>
</dbReference>
<dbReference type="GO" id="GO:0071218">
    <property type="term" value="P:cellular response to misfolded protein"/>
    <property type="evidence" value="ECO:0007669"/>
    <property type="project" value="TreeGrafter"/>
</dbReference>
<dbReference type="InterPro" id="IPR003613">
    <property type="entry name" value="Ubox_domain"/>
</dbReference>
<dbReference type="InterPro" id="IPR019734">
    <property type="entry name" value="TPR_rpt"/>
</dbReference>
<dbReference type="OMA" id="WAGVEHD"/>
<dbReference type="Proteomes" id="UP000070544">
    <property type="component" value="Unassembled WGS sequence"/>
</dbReference>
<dbReference type="CDD" id="cd16654">
    <property type="entry name" value="RING-Ubox_CHIP"/>
    <property type="match status" value="1"/>
</dbReference>
<evidence type="ECO:0000256" key="5">
    <source>
        <dbReference type="ARBA" id="ARBA00022786"/>
    </source>
</evidence>
<dbReference type="EC" id="2.3.2.27" evidence="2"/>
<comment type="catalytic activity">
    <reaction evidence="1">
        <text>S-ubiquitinyl-[E2 ubiquitin-conjugating enzyme]-L-cysteine + [acceptor protein]-L-lysine = [E2 ubiquitin-conjugating enzyme]-L-cysteine + N(6)-ubiquitinyl-[acceptor protein]-L-lysine.</text>
        <dbReference type="EC" id="2.3.2.27"/>
    </reaction>
</comment>
<dbReference type="Gene3D" id="3.30.40.10">
    <property type="entry name" value="Zinc/RING finger domain, C3HC4 (zinc finger)"/>
    <property type="match status" value="1"/>
</dbReference>
<dbReference type="STRING" id="1344416.A0A139AQH5"/>
<dbReference type="InterPro" id="IPR011990">
    <property type="entry name" value="TPR-like_helical_dom_sf"/>
</dbReference>
<reference evidence="11 12" key="1">
    <citation type="journal article" date="2015" name="Genome Biol. Evol.">
        <title>Phylogenomic analyses indicate that early fungi evolved digesting cell walls of algal ancestors of land plants.</title>
        <authorList>
            <person name="Chang Y."/>
            <person name="Wang S."/>
            <person name="Sekimoto S."/>
            <person name="Aerts A.L."/>
            <person name="Choi C."/>
            <person name="Clum A."/>
            <person name="LaButti K.M."/>
            <person name="Lindquist E.A."/>
            <person name="Yee Ngan C."/>
            <person name="Ohm R.A."/>
            <person name="Salamov A.A."/>
            <person name="Grigoriev I.V."/>
            <person name="Spatafora J.W."/>
            <person name="Berbee M.L."/>
        </authorList>
    </citation>
    <scope>NUCLEOTIDE SEQUENCE [LARGE SCALE GENOMIC DNA]</scope>
    <source>
        <strain evidence="11 12">JEL478</strain>
    </source>
</reference>
<dbReference type="Gene3D" id="6.10.140.2020">
    <property type="match status" value="1"/>
</dbReference>